<comment type="caution">
    <text evidence="10">The sequence shown here is derived from an EMBL/GenBank/DDBJ whole genome shotgun (WGS) entry which is preliminary data.</text>
</comment>
<dbReference type="Proteomes" id="UP000179251">
    <property type="component" value="Unassembled WGS sequence"/>
</dbReference>
<keyword evidence="4 9" id="KW-0812">Transmembrane</keyword>
<dbReference type="PANTHER" id="PTHR33910:SF1">
    <property type="entry name" value="PROTEIN TRANSLOCASE SUBUNIT SECE"/>
    <property type="match status" value="1"/>
</dbReference>
<dbReference type="GO" id="GO:0005886">
    <property type="term" value="C:plasma membrane"/>
    <property type="evidence" value="ECO:0007669"/>
    <property type="project" value="UniProtKB-SubCell"/>
</dbReference>
<dbReference type="InterPro" id="IPR038379">
    <property type="entry name" value="SecE_sf"/>
</dbReference>
<keyword evidence="2 9" id="KW-0813">Transport</keyword>
<dbReference type="InterPro" id="IPR005807">
    <property type="entry name" value="SecE_bac"/>
</dbReference>
<comment type="similarity">
    <text evidence="9">Belongs to the SecE/SEC61-gamma family.</text>
</comment>
<evidence type="ECO:0000256" key="9">
    <source>
        <dbReference type="HAMAP-Rule" id="MF_00422"/>
    </source>
</evidence>
<dbReference type="GO" id="GO:0065002">
    <property type="term" value="P:intracellular protein transmembrane transport"/>
    <property type="evidence" value="ECO:0007669"/>
    <property type="project" value="UniProtKB-UniRule"/>
</dbReference>
<dbReference type="Pfam" id="PF00584">
    <property type="entry name" value="SecE"/>
    <property type="match status" value="1"/>
</dbReference>
<name>A0A1F5VHQ5_9BACT</name>
<evidence type="ECO:0000256" key="7">
    <source>
        <dbReference type="ARBA" id="ARBA00023010"/>
    </source>
</evidence>
<keyword evidence="5 9" id="KW-0653">Protein transport</keyword>
<dbReference type="GO" id="GO:0008320">
    <property type="term" value="F:protein transmembrane transporter activity"/>
    <property type="evidence" value="ECO:0007669"/>
    <property type="project" value="UniProtKB-UniRule"/>
</dbReference>
<protein>
    <recommendedName>
        <fullName evidence="9">Protein translocase subunit SecE</fullName>
    </recommendedName>
</protein>
<dbReference type="InterPro" id="IPR001901">
    <property type="entry name" value="Translocase_SecE/Sec61-g"/>
</dbReference>
<dbReference type="NCBIfam" id="TIGR00964">
    <property type="entry name" value="secE_bact"/>
    <property type="match status" value="1"/>
</dbReference>
<feature type="transmembrane region" description="Helical" evidence="9">
    <location>
        <begin position="30"/>
        <end position="52"/>
    </location>
</feature>
<evidence type="ECO:0000256" key="1">
    <source>
        <dbReference type="ARBA" id="ARBA00004370"/>
    </source>
</evidence>
<gene>
    <name evidence="9" type="primary">secE</name>
    <name evidence="10" type="ORF">A2834_02550</name>
</gene>
<accession>A0A1F5VHQ5</accession>
<dbReference type="GO" id="GO:0006605">
    <property type="term" value="P:protein targeting"/>
    <property type="evidence" value="ECO:0007669"/>
    <property type="project" value="UniProtKB-UniRule"/>
</dbReference>
<keyword evidence="7 9" id="KW-0811">Translocation</keyword>
<dbReference type="GO" id="GO:0043952">
    <property type="term" value="P:protein transport by the Sec complex"/>
    <property type="evidence" value="ECO:0007669"/>
    <property type="project" value="UniProtKB-UniRule"/>
</dbReference>
<sequence length="60" mass="6905">MFNKFTTYLKETKLEMKKVNWPTRPETSRYTITVIAVSLGVAAILGAFDFIFTSLLQLFI</sequence>
<keyword evidence="6 9" id="KW-1133">Transmembrane helix</keyword>
<dbReference type="EMBL" id="MFHD01000010">
    <property type="protein sequence ID" value="OGF62934.1"/>
    <property type="molecule type" value="Genomic_DNA"/>
</dbReference>
<comment type="subunit">
    <text evidence="9">Component of the Sec protein translocase complex. Heterotrimer consisting of SecY, SecE and SecG subunits. The heterotrimers can form oligomers, although 1 heterotrimer is thought to be able to translocate proteins. Interacts with the ribosome. Interacts with SecDF, and other proteins may be involved. Interacts with SecA.</text>
</comment>
<evidence type="ECO:0000256" key="2">
    <source>
        <dbReference type="ARBA" id="ARBA00022448"/>
    </source>
</evidence>
<evidence type="ECO:0000256" key="6">
    <source>
        <dbReference type="ARBA" id="ARBA00022989"/>
    </source>
</evidence>
<dbReference type="Gene3D" id="1.20.5.1030">
    <property type="entry name" value="Preprotein translocase secy subunit"/>
    <property type="match status" value="1"/>
</dbReference>
<dbReference type="PROSITE" id="PS01067">
    <property type="entry name" value="SECE_SEC61G"/>
    <property type="match status" value="1"/>
</dbReference>
<evidence type="ECO:0000313" key="10">
    <source>
        <dbReference type="EMBL" id="OGF62934.1"/>
    </source>
</evidence>
<dbReference type="PANTHER" id="PTHR33910">
    <property type="entry name" value="PROTEIN TRANSLOCASE SUBUNIT SECE"/>
    <property type="match status" value="1"/>
</dbReference>
<reference evidence="10 11" key="1">
    <citation type="journal article" date="2016" name="Nat. Commun.">
        <title>Thousands of microbial genomes shed light on interconnected biogeochemical processes in an aquifer system.</title>
        <authorList>
            <person name="Anantharaman K."/>
            <person name="Brown C.T."/>
            <person name="Hug L.A."/>
            <person name="Sharon I."/>
            <person name="Castelle C.J."/>
            <person name="Probst A.J."/>
            <person name="Thomas B.C."/>
            <person name="Singh A."/>
            <person name="Wilkins M.J."/>
            <person name="Karaoz U."/>
            <person name="Brodie E.L."/>
            <person name="Williams K.H."/>
            <person name="Hubbard S.S."/>
            <person name="Banfield J.F."/>
        </authorList>
    </citation>
    <scope>NUCLEOTIDE SEQUENCE [LARGE SCALE GENOMIC DNA]</scope>
</reference>
<organism evidence="10 11">
    <name type="scientific">Candidatus Giovannonibacteria bacterium RIFCSPHIGHO2_01_FULL_45_23</name>
    <dbReference type="NCBI Taxonomy" id="1798325"/>
    <lineage>
        <taxon>Bacteria</taxon>
        <taxon>Candidatus Giovannoniibacteriota</taxon>
    </lineage>
</organism>
<comment type="subcellular location">
    <subcellularLocation>
        <location evidence="9">Cell membrane</location>
        <topology evidence="9">Single-pass membrane protein</topology>
    </subcellularLocation>
    <subcellularLocation>
        <location evidence="1">Membrane</location>
    </subcellularLocation>
</comment>
<dbReference type="STRING" id="1798325.A2834_02550"/>
<evidence type="ECO:0000256" key="4">
    <source>
        <dbReference type="ARBA" id="ARBA00022692"/>
    </source>
</evidence>
<proteinExistence type="inferred from homology"/>
<comment type="function">
    <text evidence="9">Essential subunit of the Sec protein translocation channel SecYEG. Clamps together the 2 halves of SecY. May contact the channel plug during translocation.</text>
</comment>
<evidence type="ECO:0000313" key="11">
    <source>
        <dbReference type="Proteomes" id="UP000179251"/>
    </source>
</evidence>
<evidence type="ECO:0000256" key="5">
    <source>
        <dbReference type="ARBA" id="ARBA00022927"/>
    </source>
</evidence>
<keyword evidence="3 9" id="KW-1003">Cell membrane</keyword>
<dbReference type="GO" id="GO:0009306">
    <property type="term" value="P:protein secretion"/>
    <property type="evidence" value="ECO:0007669"/>
    <property type="project" value="UniProtKB-UniRule"/>
</dbReference>
<keyword evidence="8 9" id="KW-0472">Membrane</keyword>
<dbReference type="HAMAP" id="MF_00422">
    <property type="entry name" value="SecE"/>
    <property type="match status" value="1"/>
</dbReference>
<dbReference type="AlphaFoldDB" id="A0A1F5VHQ5"/>
<evidence type="ECO:0000256" key="8">
    <source>
        <dbReference type="ARBA" id="ARBA00023136"/>
    </source>
</evidence>
<evidence type="ECO:0000256" key="3">
    <source>
        <dbReference type="ARBA" id="ARBA00022475"/>
    </source>
</evidence>